<dbReference type="SMART" id="SM01001">
    <property type="entry name" value="AIRC"/>
    <property type="match status" value="1"/>
</dbReference>
<feature type="binding site" evidence="3 5">
    <location>
        <position position="22"/>
    </location>
    <ligand>
        <name>substrate</name>
    </ligand>
</feature>
<keyword evidence="1 3" id="KW-0658">Purine biosynthesis</keyword>
<dbReference type="InterPro" id="IPR033747">
    <property type="entry name" value="PurE_ClassI"/>
</dbReference>
<dbReference type="Proteomes" id="UP000006898">
    <property type="component" value="Chromosome"/>
</dbReference>
<dbReference type="GO" id="GO:0006189">
    <property type="term" value="P:'de novo' IMP biosynthetic process"/>
    <property type="evidence" value="ECO:0007669"/>
    <property type="project" value="UniProtKB-UniRule"/>
</dbReference>
<feature type="binding site" evidence="3 5">
    <location>
        <position position="49"/>
    </location>
    <ligand>
        <name>substrate</name>
    </ligand>
</feature>
<evidence type="ECO:0000256" key="3">
    <source>
        <dbReference type="HAMAP-Rule" id="MF_01929"/>
    </source>
</evidence>
<dbReference type="STRING" id="671143.DAMO_1631"/>
<dbReference type="PIRSF" id="PIRSF001338">
    <property type="entry name" value="AIR_carboxylase"/>
    <property type="match status" value="1"/>
</dbReference>
<dbReference type="KEGG" id="mox:DAMO_1631"/>
<dbReference type="Gene3D" id="3.40.50.1970">
    <property type="match status" value="1"/>
</dbReference>
<keyword evidence="2 3" id="KW-0413">Isomerase</keyword>
<evidence type="ECO:0000313" key="8">
    <source>
        <dbReference type="Proteomes" id="UP000006898"/>
    </source>
</evidence>
<dbReference type="GO" id="GO:0034023">
    <property type="term" value="F:5-(carboxyamino)imidazole ribonucleotide mutase activity"/>
    <property type="evidence" value="ECO:0007669"/>
    <property type="project" value="UniProtKB-UniRule"/>
</dbReference>
<dbReference type="PANTHER" id="PTHR23046:SF2">
    <property type="entry name" value="PHOSPHORIBOSYLAMINOIMIDAZOLE CARBOXYLASE"/>
    <property type="match status" value="1"/>
</dbReference>
<dbReference type="HAMAP" id="MF_01929">
    <property type="entry name" value="PurE_classI"/>
    <property type="match status" value="1"/>
</dbReference>
<reference evidence="7 8" key="1">
    <citation type="journal article" date="2010" name="Nature">
        <title>Nitrite-driven anaerobic methane oxidation by oxygenic bacteria.</title>
        <authorList>
            <person name="Ettwig K.F."/>
            <person name="Butler M.K."/>
            <person name="Le Paslier D."/>
            <person name="Pelletier E."/>
            <person name="Mangenot S."/>
            <person name="Kuypers M.M.M."/>
            <person name="Schreiber F."/>
            <person name="Dutilh B.E."/>
            <person name="Zedelius J."/>
            <person name="de Beer D."/>
            <person name="Gloerich J."/>
            <person name="Wessels H.J.C.T."/>
            <person name="van Allen T."/>
            <person name="Luesken F."/>
            <person name="Wu M."/>
            <person name="van de Pas-Schoonen K.T."/>
            <person name="Op den Camp H.J.M."/>
            <person name="Janssen-Megens E.M."/>
            <person name="Francoijs K-J."/>
            <person name="Stunnenberg H."/>
            <person name="Weissenbach J."/>
            <person name="Jetten M.S.M."/>
            <person name="Strous M."/>
        </authorList>
    </citation>
    <scope>NUCLEOTIDE SEQUENCE [LARGE SCALE GENOMIC DNA]</scope>
</reference>
<evidence type="ECO:0000256" key="4">
    <source>
        <dbReference type="PIRNR" id="PIRNR001338"/>
    </source>
</evidence>
<feature type="binding site" evidence="3 5">
    <location>
        <position position="19"/>
    </location>
    <ligand>
        <name>substrate</name>
    </ligand>
</feature>
<feature type="domain" description="PurE" evidence="6">
    <location>
        <begin position="11"/>
        <end position="162"/>
    </location>
</feature>
<proteinExistence type="inferred from homology"/>
<comment type="pathway">
    <text evidence="3 4">Purine metabolism; IMP biosynthesis via de novo pathway; 5-amino-1-(5-phospho-D-ribosyl)imidazole-4-carboxylate from 5-amino-1-(5-phospho-D-ribosyl)imidazole (N5-CAIR route): step 2/2.</text>
</comment>
<gene>
    <name evidence="3 7" type="primary">purE</name>
    <name evidence="7" type="ORF">DAMO_1631</name>
</gene>
<dbReference type="EC" id="5.4.99.18" evidence="3 4"/>
<dbReference type="PANTHER" id="PTHR23046">
    <property type="entry name" value="PHOSPHORIBOSYLAMINOIMIDAZOLE CARBOXYLASE CATALYTIC SUBUNIT"/>
    <property type="match status" value="1"/>
</dbReference>
<dbReference type="AlphaFoldDB" id="D5MG08"/>
<dbReference type="HOGENOM" id="CLU_094982_2_2_0"/>
<dbReference type="eggNOG" id="COG0041">
    <property type="taxonomic scope" value="Bacteria"/>
</dbReference>
<dbReference type="GO" id="GO:0016829">
    <property type="term" value="F:lyase activity"/>
    <property type="evidence" value="ECO:0007669"/>
    <property type="project" value="UniProtKB-KW"/>
</dbReference>
<evidence type="ECO:0000256" key="5">
    <source>
        <dbReference type="PIRSR" id="PIRSR001338-1"/>
    </source>
</evidence>
<protein>
    <recommendedName>
        <fullName evidence="3 4">N5-carboxyaminoimidazole ribonucleotide mutase</fullName>
        <shortName evidence="3 4">N5-CAIR mutase</shortName>
        <ecNumber evidence="3 4">5.4.99.18</ecNumber>
    </recommendedName>
    <alternativeName>
        <fullName evidence="3">5-(carboxyamino)imidazole ribonucleotide mutase</fullName>
    </alternativeName>
</protein>
<name>D5MG08_METO1</name>
<dbReference type="InterPro" id="IPR000031">
    <property type="entry name" value="PurE_dom"/>
</dbReference>
<dbReference type="Pfam" id="PF00731">
    <property type="entry name" value="AIRC"/>
    <property type="match status" value="1"/>
</dbReference>
<comment type="function">
    <text evidence="3 4">Catalyzes the conversion of N5-carboxyaminoimidazole ribonucleotide (N5-CAIR) to 4-carboxy-5-aminoimidazole ribonucleotide (CAIR).</text>
</comment>
<dbReference type="UniPathway" id="UPA00074">
    <property type="reaction ID" value="UER00943"/>
</dbReference>
<sequence>MITDDRMATHPIVGIVMGSDSDLAVMELTGKTLERFGILFEFKISSAHRSLDATLDYIRKAETRGIQVIIAGAGAAAHLAGVIAGQTTLPVIGVPLASSSLKGLDALLSVVQMPGGVPVATMAIGEAGAKNAAILAVRILALSDDALRHKLQSFKEALASEVEEKDRTLQKRLS</sequence>
<evidence type="ECO:0000256" key="1">
    <source>
        <dbReference type="ARBA" id="ARBA00022755"/>
    </source>
</evidence>
<dbReference type="NCBIfam" id="TIGR01162">
    <property type="entry name" value="purE"/>
    <property type="match status" value="1"/>
</dbReference>
<dbReference type="InterPro" id="IPR024694">
    <property type="entry name" value="PurE_prokaryotes"/>
</dbReference>
<dbReference type="SUPFAM" id="SSF52255">
    <property type="entry name" value="N5-CAIR mutase (phosphoribosylaminoimidazole carboxylase, PurE)"/>
    <property type="match status" value="1"/>
</dbReference>
<keyword evidence="7" id="KW-0456">Lyase</keyword>
<evidence type="ECO:0000313" key="7">
    <source>
        <dbReference type="EMBL" id="CBE68689.1"/>
    </source>
</evidence>
<organism evidence="7 8">
    <name type="scientific">Methylomirabilis oxygeniifera</name>
    <dbReference type="NCBI Taxonomy" id="671143"/>
    <lineage>
        <taxon>Bacteria</taxon>
        <taxon>Candidatus Methylomirabilota</taxon>
        <taxon>Candidatus Methylomirabilia</taxon>
        <taxon>Candidatus Methylomirabilales</taxon>
        <taxon>Candidatus Methylomirabilaceae</taxon>
        <taxon>Candidatus Methylomirabilis</taxon>
    </lineage>
</organism>
<dbReference type="PATRIC" id="fig|671143.5.peg.1435"/>
<accession>D5MG08</accession>
<comment type="similarity">
    <text evidence="3">Belongs to the AIR carboxylase family. Class I subfamily.</text>
</comment>
<comment type="catalytic activity">
    <reaction evidence="3 4">
        <text>5-carboxyamino-1-(5-phospho-D-ribosyl)imidazole + H(+) = 5-amino-1-(5-phospho-D-ribosyl)imidazole-4-carboxylate</text>
        <dbReference type="Rhea" id="RHEA:13193"/>
        <dbReference type="ChEBI" id="CHEBI:15378"/>
        <dbReference type="ChEBI" id="CHEBI:58730"/>
        <dbReference type="ChEBI" id="CHEBI:77657"/>
        <dbReference type="EC" id="5.4.99.18"/>
    </reaction>
</comment>
<evidence type="ECO:0000259" key="6">
    <source>
        <dbReference type="SMART" id="SM01001"/>
    </source>
</evidence>
<dbReference type="EMBL" id="FP565575">
    <property type="protein sequence ID" value="CBE68689.1"/>
    <property type="molecule type" value="Genomic_DNA"/>
</dbReference>
<evidence type="ECO:0000256" key="2">
    <source>
        <dbReference type="ARBA" id="ARBA00023235"/>
    </source>
</evidence>